<feature type="domain" description="G8" evidence="3">
    <location>
        <begin position="343"/>
        <end position="467"/>
    </location>
</feature>
<gene>
    <name evidence="4" type="ORF">LGH74_02245</name>
</gene>
<dbReference type="SMART" id="SM00612">
    <property type="entry name" value="Kelch"/>
    <property type="match status" value="5"/>
</dbReference>
<dbReference type="InterPro" id="IPR026444">
    <property type="entry name" value="Secre_tail"/>
</dbReference>
<reference evidence="4" key="1">
    <citation type="submission" date="2021-10" db="EMBL/GenBank/DDBJ databases">
        <authorList>
            <person name="Dean J.D."/>
            <person name="Kim M.K."/>
            <person name="Newey C.N."/>
            <person name="Stoker T.S."/>
            <person name="Thompson D.W."/>
            <person name="Grose J.H."/>
        </authorList>
    </citation>
    <scope>NUCLEOTIDE SEQUENCE</scope>
    <source>
        <strain evidence="4">BT178</strain>
    </source>
</reference>
<dbReference type="PANTHER" id="PTHR45632">
    <property type="entry name" value="LD33804P"/>
    <property type="match status" value="1"/>
</dbReference>
<comment type="caution">
    <text evidence="4">The sequence shown here is derived from an EMBL/GenBank/DDBJ whole genome shotgun (WGS) entry which is preliminary data.</text>
</comment>
<dbReference type="InterPro" id="IPR019316">
    <property type="entry name" value="G8_domain"/>
</dbReference>
<protein>
    <submittedName>
        <fullName evidence="4">T9SS type A sorting domain-containing protein</fullName>
    </submittedName>
</protein>
<keyword evidence="5" id="KW-1185">Reference proteome</keyword>
<dbReference type="InterPro" id="IPR015915">
    <property type="entry name" value="Kelch-typ_b-propeller"/>
</dbReference>
<keyword evidence="1" id="KW-0880">Kelch repeat</keyword>
<dbReference type="Pfam" id="PF24981">
    <property type="entry name" value="Beta-prop_ATRN-LZTR1"/>
    <property type="match status" value="1"/>
</dbReference>
<dbReference type="Pfam" id="PF18962">
    <property type="entry name" value="Por_Secre_tail"/>
    <property type="match status" value="1"/>
</dbReference>
<dbReference type="Gene3D" id="2.120.10.80">
    <property type="entry name" value="Kelch-type beta propeller"/>
    <property type="match status" value="2"/>
</dbReference>
<dbReference type="PROSITE" id="PS51484">
    <property type="entry name" value="G8"/>
    <property type="match status" value="1"/>
</dbReference>
<name>A0ABS8AP60_9BACT</name>
<evidence type="ECO:0000313" key="4">
    <source>
        <dbReference type="EMBL" id="MCB2406787.1"/>
    </source>
</evidence>
<dbReference type="InterPro" id="IPR006652">
    <property type="entry name" value="Kelch_1"/>
</dbReference>
<evidence type="ECO:0000313" key="5">
    <source>
        <dbReference type="Proteomes" id="UP001165296"/>
    </source>
</evidence>
<dbReference type="NCBIfam" id="TIGR04183">
    <property type="entry name" value="Por_Secre_tail"/>
    <property type="match status" value="1"/>
</dbReference>
<proteinExistence type="predicted"/>
<keyword evidence="2" id="KW-0677">Repeat</keyword>
<dbReference type="InterPro" id="IPR056737">
    <property type="entry name" value="Beta-prop_ATRN-MKLN-like"/>
</dbReference>
<dbReference type="EMBL" id="JAJADR010000001">
    <property type="protein sequence ID" value="MCB2406787.1"/>
    <property type="molecule type" value="Genomic_DNA"/>
</dbReference>
<dbReference type="PANTHER" id="PTHR45632:SF3">
    <property type="entry name" value="KELCH-LIKE PROTEIN 32"/>
    <property type="match status" value="1"/>
</dbReference>
<organism evidence="4 5">
    <name type="scientific">Hymenobacter lucidus</name>
    <dbReference type="NCBI Taxonomy" id="2880930"/>
    <lineage>
        <taxon>Bacteria</taxon>
        <taxon>Pseudomonadati</taxon>
        <taxon>Bacteroidota</taxon>
        <taxon>Cytophagia</taxon>
        <taxon>Cytophagales</taxon>
        <taxon>Hymenobacteraceae</taxon>
        <taxon>Hymenobacter</taxon>
    </lineage>
</organism>
<evidence type="ECO:0000256" key="2">
    <source>
        <dbReference type="ARBA" id="ARBA00022737"/>
    </source>
</evidence>
<dbReference type="Pfam" id="PF01344">
    <property type="entry name" value="Kelch_1"/>
    <property type="match status" value="1"/>
</dbReference>
<accession>A0ABS8AP60</accession>
<evidence type="ECO:0000256" key="1">
    <source>
        <dbReference type="ARBA" id="ARBA00022441"/>
    </source>
</evidence>
<dbReference type="RefSeq" id="WP_226171277.1">
    <property type="nucleotide sequence ID" value="NZ_JAJADR010000001.1"/>
</dbReference>
<dbReference type="Proteomes" id="UP001165296">
    <property type="component" value="Unassembled WGS sequence"/>
</dbReference>
<dbReference type="SUPFAM" id="SSF117281">
    <property type="entry name" value="Kelch motif"/>
    <property type="match status" value="2"/>
</dbReference>
<sequence length="961" mass="99444">MGPRSQGRPSAASTSGGQLDQARITAPWTTMASMSLARGQHAAATVGGKIYVWAGYLGPQGGNITSLYNTLEIYNPATNSWSAGAAYPQEARGMCATVGTDGLIYSFSGVNIGGHTSGSYRYNPNTNVWAPIASIPAAQWLAAAATGADGRIYVFGGFNASSVLDDSQTQIYTPATNTWTTGASMPVGRHGHAAVKDANGIMHIIGGNGSSTSGASAITSHVAYNPTTNTWTTLAPLPVGVNQAGAALGADGNIYVVGGKDNYINNNPNYFSTVYVYNPGTNTWSTGTSLPIQLSETKSLTLGTDIYTVGGANGSMQAVTYRTSVANTYTWTGATSTAWNVGSNWSGGVVPTAADNATIPAGLSRYPVVSTTTATAGLVTVNGGATLSIADGGTLTVTGNLVNNGTFNAAGNATVALSGAVAQTVGGSSTTQFRNLTVGTSGASLGGRVEIQRLLTLNGNLTTTGQQFLILSNNVGTGMVVNNGGVVSGSAIVQRYIDVASNTGFGYRHFAPAVSGGTLNTLNVFPILPGAQNPGPIQTNTNYNSAAEPSLVTPFPTVFSYEQNRVGNVAGPIGFNQGWSSPSANATLNPAFGLTINEPAGNFFELTGTNLTTGNVTRTGLTYRIAGESGWQLIGNPYPSPIDWNRVGLNNVDAAAYVYRSTGQYDGGYTAYVNGVGTNIIPMGQAFFVRVSAVGASGTVAFTNASRETTFTDPTYARPAKTETRPLLQLTLQRQGTTDAAGQDDFYVYEEAGASLGFDKDFDALKVQFNGGDQPTIYQQAGSDYLAIQGLPAGNSPRSVTLSVNAAVAGTYTFAPTQLLNFAATEPVWLEDKLTGTWHNLQQGAYSVQLGQGLSTSRFVLHLHEARPLSSGKNNTWAGELQLYPNPASKAPVTVAASGVAGTTAELTLVNSVGQRVWQHTAAVAGRELRTTVPVAGLAAGVYTLQVRSAAGILTRKLVLQ</sequence>
<evidence type="ECO:0000259" key="3">
    <source>
        <dbReference type="PROSITE" id="PS51484"/>
    </source>
</evidence>